<dbReference type="GO" id="GO:0007052">
    <property type="term" value="P:mitotic spindle organization"/>
    <property type="evidence" value="ECO:0007669"/>
    <property type="project" value="TreeGrafter"/>
</dbReference>
<name>A0A4U5VNH5_COLLU</name>
<dbReference type="GO" id="GO:0007059">
    <property type="term" value="P:chromosome segregation"/>
    <property type="evidence" value="ECO:0007669"/>
    <property type="project" value="TreeGrafter"/>
</dbReference>
<dbReference type="AlphaFoldDB" id="A0A4U5VNH5"/>
<feature type="compositionally biased region" description="Polar residues" evidence="3">
    <location>
        <begin position="143"/>
        <end position="164"/>
    </location>
</feature>
<dbReference type="GO" id="GO:0031616">
    <property type="term" value="C:spindle pole centrosome"/>
    <property type="evidence" value="ECO:0007669"/>
    <property type="project" value="TreeGrafter"/>
</dbReference>
<dbReference type="GO" id="GO:0005737">
    <property type="term" value="C:cytoplasm"/>
    <property type="evidence" value="ECO:0007669"/>
    <property type="project" value="TreeGrafter"/>
</dbReference>
<dbReference type="Proteomes" id="UP000298787">
    <property type="component" value="Chromosome 21"/>
</dbReference>
<comment type="similarity">
    <text evidence="1">Belongs to the SAPAP family.</text>
</comment>
<dbReference type="GO" id="GO:0051382">
    <property type="term" value="P:kinetochore assembly"/>
    <property type="evidence" value="ECO:0007669"/>
    <property type="project" value="TreeGrafter"/>
</dbReference>
<protein>
    <submittedName>
        <fullName evidence="4">Disks large-associated protein 5</fullName>
    </submittedName>
</protein>
<feature type="compositionally biased region" description="Polar residues" evidence="3">
    <location>
        <begin position="682"/>
        <end position="699"/>
    </location>
</feature>
<dbReference type="Pfam" id="PF03359">
    <property type="entry name" value="GKAP"/>
    <property type="match status" value="1"/>
</dbReference>
<accession>A0A4U5VNH5</accession>
<feature type="compositionally biased region" description="Low complexity" evidence="3">
    <location>
        <begin position="582"/>
        <end position="596"/>
    </location>
</feature>
<keyword evidence="2" id="KW-0175">Coiled coil</keyword>
<dbReference type="GO" id="GO:0005634">
    <property type="term" value="C:nucleus"/>
    <property type="evidence" value="ECO:0007669"/>
    <property type="project" value="TreeGrafter"/>
</dbReference>
<feature type="compositionally biased region" description="Basic and acidic residues" evidence="3">
    <location>
        <begin position="233"/>
        <end position="242"/>
    </location>
</feature>
<feature type="region of interest" description="Disordered" evidence="3">
    <location>
        <begin position="137"/>
        <end position="307"/>
    </location>
</feature>
<proteinExistence type="inferred from homology"/>
<dbReference type="GO" id="GO:0051642">
    <property type="term" value="P:centrosome localization"/>
    <property type="evidence" value="ECO:0007669"/>
    <property type="project" value="TreeGrafter"/>
</dbReference>
<dbReference type="STRING" id="240159.A0A4U5VNH5"/>
<evidence type="ECO:0000256" key="2">
    <source>
        <dbReference type="SAM" id="Coils"/>
    </source>
</evidence>
<feature type="region of interest" description="Disordered" evidence="3">
    <location>
        <begin position="512"/>
        <end position="596"/>
    </location>
</feature>
<sequence length="861" mass="94233">MDSRFAHLRQRDTSVSMLRVKMSRRRSQSQKENRERAVNTRRQLDKLPELEMSSLDASIAMANMSIIHEKTTNNAKLAKNEAIEERLKQLQRWKERKALEKEKEKREKERKGVFKTGVYHPKDGLVVVSLPAVPSASTRAKETNVNTASSQSTRVTRSMKQQQVEKPLKMQNPNAAAKKAQPAVERSTRSRVAPDKPAAAAPAKTKVCPVEPVLRALSTRSANRPPVTAAPAVKEKPKDKPAGVRTTRSRAFVNTVAPPSDEEKNRKAQPAVAKESELKEPEEKARPSSPTPCSEEEEMVVDQACADSVPVTDLVEAPSSPSSFAPAGFTFQAPTGLSSFKFEPLTPRSADAFLTPSPTFSLPPVPLFNAEPQTEPSKPSPPESPHRSPPRTSPAVAPPAPGSPVEPKHDVPYFRSEITNETERLLTLCDLWEPKVEDEFIPEEMRDSMRTAVGQARLLMKERFKQFSGLVDDCELGRGEKITTCTDLQGFWDMVYYQVEDVNKKFNALKEAESRGWVDEQKPPPRQKKVVKKPSAAPTKPTGTKAAARSRLASVKAAMKARQQAAEAEKAANDAGNDEENAVSSSQEPQPQAEAQPANTVVFDGGFFQVESPAKPPGSLRRSSRLSAAVLPQASPYSNYLSPRRVTRRSLALAQTPLHTAAAASPAQPVLTPAQLRLTLSQTPAQASKSQRGTPQSTQNKKDTAPEPSSSLSFTLSPCMTPTLPPISPPPAVQRIMETQESVCHTPHSSVVEEIPGLDFERYLQPTLRCSLSPRETVAVETFSPMAVDIGMESPRGQTGDLLTQQEPVTTALPAVSSLLTLQSPQTQTAESALLLFTPDMKERIRQSVCPSDLMVFTPPL</sequence>
<dbReference type="EMBL" id="CM014098">
    <property type="protein sequence ID" value="TKS90033.1"/>
    <property type="molecule type" value="Genomic_DNA"/>
</dbReference>
<feature type="compositionally biased region" description="Low complexity" evidence="3">
    <location>
        <begin position="195"/>
        <end position="206"/>
    </location>
</feature>
<evidence type="ECO:0000313" key="5">
    <source>
        <dbReference type="Proteomes" id="UP000298787"/>
    </source>
</evidence>
<dbReference type="GO" id="GO:0023052">
    <property type="term" value="P:signaling"/>
    <property type="evidence" value="ECO:0007669"/>
    <property type="project" value="InterPro"/>
</dbReference>
<feature type="compositionally biased region" description="Low complexity" evidence="3">
    <location>
        <begin position="533"/>
        <end position="547"/>
    </location>
</feature>
<feature type="compositionally biased region" description="Basic and acidic residues" evidence="3">
    <location>
        <begin position="274"/>
        <end position="286"/>
    </location>
</feature>
<feature type="region of interest" description="Disordered" evidence="3">
    <location>
        <begin position="682"/>
        <end position="726"/>
    </location>
</feature>
<feature type="compositionally biased region" description="Basic and acidic residues" evidence="3">
    <location>
        <begin position="512"/>
        <end position="523"/>
    </location>
</feature>
<feature type="compositionally biased region" description="Low complexity" evidence="3">
    <location>
        <begin position="556"/>
        <end position="566"/>
    </location>
</feature>
<gene>
    <name evidence="4" type="ORF">D9C73_024163</name>
</gene>
<feature type="coiled-coil region" evidence="2">
    <location>
        <begin position="83"/>
        <end position="110"/>
    </location>
</feature>
<dbReference type="GO" id="GO:0008017">
    <property type="term" value="F:microtubule binding"/>
    <property type="evidence" value="ECO:0007669"/>
    <property type="project" value="TreeGrafter"/>
</dbReference>
<organism evidence="4 5">
    <name type="scientific">Collichthys lucidus</name>
    <name type="common">Big head croaker</name>
    <name type="synonym">Sciaena lucida</name>
    <dbReference type="NCBI Taxonomy" id="240159"/>
    <lineage>
        <taxon>Eukaryota</taxon>
        <taxon>Metazoa</taxon>
        <taxon>Chordata</taxon>
        <taxon>Craniata</taxon>
        <taxon>Vertebrata</taxon>
        <taxon>Euteleostomi</taxon>
        <taxon>Actinopterygii</taxon>
        <taxon>Neopterygii</taxon>
        <taxon>Teleostei</taxon>
        <taxon>Neoteleostei</taxon>
        <taxon>Acanthomorphata</taxon>
        <taxon>Eupercaria</taxon>
        <taxon>Sciaenidae</taxon>
        <taxon>Collichthys</taxon>
    </lineage>
</organism>
<evidence type="ECO:0000256" key="1">
    <source>
        <dbReference type="ARBA" id="ARBA00008839"/>
    </source>
</evidence>
<dbReference type="InterPro" id="IPR005026">
    <property type="entry name" value="SAPAP"/>
</dbReference>
<dbReference type="PANTHER" id="PTHR12353">
    <property type="entry name" value="DISKS LARGE-ASSOCIATED PROTEIN DAP SAP90/PSD-95-ASSOCIATED PROTEIN"/>
    <property type="match status" value="1"/>
</dbReference>
<feature type="compositionally biased region" description="Polar residues" evidence="3">
    <location>
        <begin position="707"/>
        <end position="716"/>
    </location>
</feature>
<feature type="compositionally biased region" description="Low complexity" evidence="3">
    <location>
        <begin position="171"/>
        <end position="183"/>
    </location>
</feature>
<feature type="region of interest" description="Disordered" evidence="3">
    <location>
        <begin position="363"/>
        <end position="410"/>
    </location>
</feature>
<evidence type="ECO:0000256" key="3">
    <source>
        <dbReference type="SAM" id="MobiDB-lite"/>
    </source>
</evidence>
<dbReference type="PANTHER" id="PTHR12353:SF1">
    <property type="entry name" value="DISKS LARGE-ASSOCIATED PROTEIN 5"/>
    <property type="match status" value="1"/>
</dbReference>
<evidence type="ECO:0000313" key="4">
    <source>
        <dbReference type="EMBL" id="TKS90033.1"/>
    </source>
</evidence>
<reference evidence="4 5" key="1">
    <citation type="submission" date="2019-01" db="EMBL/GenBank/DDBJ databases">
        <title>Genome Assembly of Collichthys lucidus.</title>
        <authorList>
            <person name="Cai M."/>
            <person name="Xiao S."/>
        </authorList>
    </citation>
    <scope>NUCLEOTIDE SEQUENCE [LARGE SCALE GENOMIC DNA]</scope>
    <source>
        <strain evidence="4">JT15FE1705JMU</strain>
        <tissue evidence="4">Muscle</tissue>
    </source>
</reference>
<dbReference type="GO" id="GO:0007346">
    <property type="term" value="P:regulation of mitotic cell cycle"/>
    <property type="evidence" value="ECO:0007669"/>
    <property type="project" value="TreeGrafter"/>
</dbReference>
<keyword evidence="5" id="KW-1185">Reference proteome</keyword>